<dbReference type="KEGG" id="sbk:SHEWBE_4270"/>
<evidence type="ECO:0000313" key="2">
    <source>
        <dbReference type="Proteomes" id="UP000250123"/>
    </source>
</evidence>
<name>A0A330MB41_9GAMM</name>
<organism evidence="1 2">
    <name type="scientific">Shewanella benthica</name>
    <dbReference type="NCBI Taxonomy" id="43661"/>
    <lineage>
        <taxon>Bacteria</taxon>
        <taxon>Pseudomonadati</taxon>
        <taxon>Pseudomonadota</taxon>
        <taxon>Gammaproteobacteria</taxon>
        <taxon>Alteromonadales</taxon>
        <taxon>Shewanellaceae</taxon>
        <taxon>Shewanella</taxon>
    </lineage>
</organism>
<gene>
    <name evidence="1" type="ORF">SHEWBE_4270</name>
</gene>
<accession>A0A330MB41</accession>
<dbReference type="Proteomes" id="UP000250123">
    <property type="component" value="Chromosome SHEWBE"/>
</dbReference>
<reference evidence="2" key="1">
    <citation type="submission" date="2018-06" db="EMBL/GenBank/DDBJ databases">
        <authorList>
            <person name="Cea G.-C."/>
            <person name="William W."/>
        </authorList>
    </citation>
    <scope>NUCLEOTIDE SEQUENCE [LARGE SCALE GENOMIC DNA]</scope>
    <source>
        <strain evidence="2">DB21MT-2</strain>
    </source>
</reference>
<sequence length="53" mass="5585">MADSVRLTDVFTLAAGAAKMEALNSRPQQAATENETEQDKKGICFIGVGSISL</sequence>
<dbReference type="AlphaFoldDB" id="A0A330MB41"/>
<proteinExistence type="predicted"/>
<protein>
    <submittedName>
        <fullName evidence="1">Uncharacterized protein</fullName>
    </submittedName>
</protein>
<dbReference type="EMBL" id="LS483452">
    <property type="protein sequence ID" value="SQH78230.1"/>
    <property type="molecule type" value="Genomic_DNA"/>
</dbReference>
<evidence type="ECO:0000313" key="1">
    <source>
        <dbReference type="EMBL" id="SQH78230.1"/>
    </source>
</evidence>